<sequence length="144" mass="16165">MLGDEQRVMGMVPSNQMASGTPMKLLMKHWPRYSKASVIPTFSECNVGRMLLVSMDARAKHRMRYVHMYSSSTPTLGQSIERQHIASRDYLLGQVREPVTYFGIVCRRGSESDCTRPDEHTYIGRSHAIVGLGKLSVGIDHGHS</sequence>
<protein>
    <submittedName>
        <fullName evidence="1">Uncharacterized protein</fullName>
    </submittedName>
</protein>
<reference evidence="2" key="2">
    <citation type="submission" date="2015-01" db="EMBL/GenBank/DDBJ databases">
        <title>Evolutionary Origins and Diversification of the Mycorrhizal Mutualists.</title>
        <authorList>
            <consortium name="DOE Joint Genome Institute"/>
            <consortium name="Mycorrhizal Genomics Consortium"/>
            <person name="Kohler A."/>
            <person name="Kuo A."/>
            <person name="Nagy L.G."/>
            <person name="Floudas D."/>
            <person name="Copeland A."/>
            <person name="Barry K.W."/>
            <person name="Cichocki N."/>
            <person name="Veneault-Fourrey C."/>
            <person name="LaButti K."/>
            <person name="Lindquist E.A."/>
            <person name="Lipzen A."/>
            <person name="Lundell T."/>
            <person name="Morin E."/>
            <person name="Murat C."/>
            <person name="Riley R."/>
            <person name="Ohm R."/>
            <person name="Sun H."/>
            <person name="Tunlid A."/>
            <person name="Henrissat B."/>
            <person name="Grigoriev I.V."/>
            <person name="Hibbett D.S."/>
            <person name="Martin F."/>
        </authorList>
    </citation>
    <scope>NUCLEOTIDE SEQUENCE [LARGE SCALE GENOMIC DNA]</scope>
    <source>
        <strain evidence="2">UH-Slu-Lm8-n1</strain>
    </source>
</reference>
<dbReference type="AlphaFoldDB" id="A0A0D0AYD1"/>
<gene>
    <name evidence="1" type="ORF">CY34DRAFT_752453</name>
</gene>
<dbReference type="InParanoid" id="A0A0D0AYD1"/>
<evidence type="ECO:0000313" key="1">
    <source>
        <dbReference type="EMBL" id="KIK42799.1"/>
    </source>
</evidence>
<proteinExistence type="predicted"/>
<organism evidence="1 2">
    <name type="scientific">Suillus luteus UH-Slu-Lm8-n1</name>
    <dbReference type="NCBI Taxonomy" id="930992"/>
    <lineage>
        <taxon>Eukaryota</taxon>
        <taxon>Fungi</taxon>
        <taxon>Dikarya</taxon>
        <taxon>Basidiomycota</taxon>
        <taxon>Agaricomycotina</taxon>
        <taxon>Agaricomycetes</taxon>
        <taxon>Agaricomycetidae</taxon>
        <taxon>Boletales</taxon>
        <taxon>Suillineae</taxon>
        <taxon>Suillaceae</taxon>
        <taxon>Suillus</taxon>
    </lineage>
</organism>
<evidence type="ECO:0000313" key="2">
    <source>
        <dbReference type="Proteomes" id="UP000054485"/>
    </source>
</evidence>
<keyword evidence="2" id="KW-1185">Reference proteome</keyword>
<dbReference type="EMBL" id="KN835229">
    <property type="protein sequence ID" value="KIK42799.1"/>
    <property type="molecule type" value="Genomic_DNA"/>
</dbReference>
<reference evidence="1 2" key="1">
    <citation type="submission" date="2014-04" db="EMBL/GenBank/DDBJ databases">
        <authorList>
            <consortium name="DOE Joint Genome Institute"/>
            <person name="Kuo A."/>
            <person name="Ruytinx J."/>
            <person name="Rineau F."/>
            <person name="Colpaert J."/>
            <person name="Kohler A."/>
            <person name="Nagy L.G."/>
            <person name="Floudas D."/>
            <person name="Copeland A."/>
            <person name="Barry K.W."/>
            <person name="Cichocki N."/>
            <person name="Veneault-Fourrey C."/>
            <person name="LaButti K."/>
            <person name="Lindquist E.A."/>
            <person name="Lipzen A."/>
            <person name="Lundell T."/>
            <person name="Morin E."/>
            <person name="Murat C."/>
            <person name="Sun H."/>
            <person name="Tunlid A."/>
            <person name="Henrissat B."/>
            <person name="Grigoriev I.V."/>
            <person name="Hibbett D.S."/>
            <person name="Martin F."/>
            <person name="Nordberg H.P."/>
            <person name="Cantor M.N."/>
            <person name="Hua S.X."/>
        </authorList>
    </citation>
    <scope>NUCLEOTIDE SEQUENCE [LARGE SCALE GENOMIC DNA]</scope>
    <source>
        <strain evidence="1 2">UH-Slu-Lm8-n1</strain>
    </source>
</reference>
<dbReference type="HOGENOM" id="CLU_150205_0_0_1"/>
<dbReference type="Proteomes" id="UP000054485">
    <property type="component" value="Unassembled WGS sequence"/>
</dbReference>
<name>A0A0D0AYD1_9AGAM</name>
<accession>A0A0D0AYD1</accession>